<dbReference type="GO" id="GO:0005739">
    <property type="term" value="C:mitochondrion"/>
    <property type="evidence" value="ECO:0007669"/>
    <property type="project" value="UniProtKB-SubCell"/>
</dbReference>
<comment type="subcellular location">
    <subcellularLocation>
        <location evidence="2">Endoplasmic reticulum</location>
    </subcellularLocation>
    <subcellularLocation>
        <location evidence="3">Membrane</location>
    </subcellularLocation>
    <subcellularLocation>
        <location evidence="1">Mitochondrion</location>
    </subcellularLocation>
</comment>
<dbReference type="EMBL" id="KQ947421">
    <property type="protein sequence ID" value="KUJ14029.1"/>
    <property type="molecule type" value="Genomic_DNA"/>
</dbReference>
<dbReference type="KEGG" id="psco:LY89DRAFT_152069"/>
<evidence type="ECO:0000256" key="6">
    <source>
        <dbReference type="ARBA" id="ARBA00023136"/>
    </source>
</evidence>
<dbReference type="Proteomes" id="UP000070700">
    <property type="component" value="Unassembled WGS sequence"/>
</dbReference>
<dbReference type="SUPFAM" id="SSF53474">
    <property type="entry name" value="alpha/beta-Hydrolases"/>
    <property type="match status" value="1"/>
</dbReference>
<evidence type="ECO:0000256" key="5">
    <source>
        <dbReference type="ARBA" id="ARBA00023128"/>
    </source>
</evidence>
<evidence type="ECO:0000256" key="4">
    <source>
        <dbReference type="ARBA" id="ARBA00022824"/>
    </source>
</evidence>
<evidence type="ECO:0000256" key="3">
    <source>
        <dbReference type="ARBA" id="ARBA00004370"/>
    </source>
</evidence>
<accession>A0A194X209</accession>
<organism evidence="7 8">
    <name type="scientific">Mollisia scopiformis</name>
    <name type="common">Conifer needle endophyte fungus</name>
    <name type="synonym">Phialocephala scopiformis</name>
    <dbReference type="NCBI Taxonomy" id="149040"/>
    <lineage>
        <taxon>Eukaryota</taxon>
        <taxon>Fungi</taxon>
        <taxon>Dikarya</taxon>
        <taxon>Ascomycota</taxon>
        <taxon>Pezizomycotina</taxon>
        <taxon>Leotiomycetes</taxon>
        <taxon>Helotiales</taxon>
        <taxon>Mollisiaceae</taxon>
        <taxon>Mollisia</taxon>
    </lineage>
</organism>
<proteinExistence type="predicted"/>
<dbReference type="GO" id="GO:0005783">
    <property type="term" value="C:endoplasmic reticulum"/>
    <property type="evidence" value="ECO:0007669"/>
    <property type="project" value="UniProtKB-SubCell"/>
</dbReference>
<gene>
    <name evidence="7" type="ORF">LY89DRAFT_152069</name>
</gene>
<name>A0A194X209_MOLSC</name>
<dbReference type="InterPro" id="IPR029058">
    <property type="entry name" value="AB_hydrolase_fold"/>
</dbReference>
<keyword evidence="6" id="KW-0472">Membrane</keyword>
<dbReference type="Gene3D" id="3.40.50.1820">
    <property type="entry name" value="alpha/beta hydrolase"/>
    <property type="match status" value="1"/>
</dbReference>
<dbReference type="InParanoid" id="A0A194X209"/>
<evidence type="ECO:0000256" key="1">
    <source>
        <dbReference type="ARBA" id="ARBA00004173"/>
    </source>
</evidence>
<keyword evidence="5" id="KW-0496">Mitochondrion</keyword>
<dbReference type="InterPro" id="IPR052374">
    <property type="entry name" value="SERAC1"/>
</dbReference>
<evidence type="ECO:0000313" key="7">
    <source>
        <dbReference type="EMBL" id="KUJ14029.1"/>
    </source>
</evidence>
<dbReference type="OrthoDB" id="5086500at2759"/>
<protein>
    <submittedName>
        <fullName evidence="7">Uncharacterized protein</fullName>
    </submittedName>
</protein>
<dbReference type="PANTHER" id="PTHR48182:SF2">
    <property type="entry name" value="PROTEIN SERAC1"/>
    <property type="match status" value="1"/>
</dbReference>
<dbReference type="GeneID" id="28815131"/>
<evidence type="ECO:0000256" key="2">
    <source>
        <dbReference type="ARBA" id="ARBA00004240"/>
    </source>
</evidence>
<dbReference type="PANTHER" id="PTHR48182">
    <property type="entry name" value="PROTEIN SERAC1"/>
    <property type="match status" value="1"/>
</dbReference>
<dbReference type="AlphaFoldDB" id="A0A194X209"/>
<evidence type="ECO:0000313" key="8">
    <source>
        <dbReference type="Proteomes" id="UP000070700"/>
    </source>
</evidence>
<reference evidence="7 8" key="1">
    <citation type="submission" date="2015-10" db="EMBL/GenBank/DDBJ databases">
        <title>Full genome of DAOMC 229536 Phialocephala scopiformis, a fungal endophyte of spruce producing the potent anti-insectan compound rugulosin.</title>
        <authorList>
            <consortium name="DOE Joint Genome Institute"/>
            <person name="Walker A.K."/>
            <person name="Frasz S.L."/>
            <person name="Seifert K.A."/>
            <person name="Miller J.D."/>
            <person name="Mondo S.J."/>
            <person name="Labutti K."/>
            <person name="Lipzen A."/>
            <person name="Dockter R."/>
            <person name="Kennedy M."/>
            <person name="Grigoriev I.V."/>
            <person name="Spatafora J.W."/>
        </authorList>
    </citation>
    <scope>NUCLEOTIDE SEQUENCE [LARGE SCALE GENOMIC DNA]</scope>
    <source>
        <strain evidence="7 8">CBS 120377</strain>
    </source>
</reference>
<dbReference type="GO" id="GO:0016020">
    <property type="term" value="C:membrane"/>
    <property type="evidence" value="ECO:0007669"/>
    <property type="project" value="UniProtKB-SubCell"/>
</dbReference>
<keyword evidence="8" id="KW-1185">Reference proteome</keyword>
<keyword evidence="4" id="KW-0256">Endoplasmic reticulum</keyword>
<dbReference type="RefSeq" id="XP_018068384.1">
    <property type="nucleotide sequence ID" value="XM_018205405.1"/>
</dbReference>
<sequence length="178" mass="20408">MRGSPWQYVSKLKQVFHLSGFRAPHDGIDIVVIPGLWVHHTVEKESKRCSWLKILAASTDYDTRVFIFKYDIEPGKDGSVWHPLLGLSRVLLDALRQARPCESQKRPLYFICHSLGGIILKQALYLAHHSYPAIRNALSGIIFLATPHLTSIDDERWEKWRLILKAFQRNVPKTALGL</sequence>